<dbReference type="Gene3D" id="1.10.8.60">
    <property type="match status" value="1"/>
</dbReference>
<comment type="caution">
    <text evidence="11">The sequence shown here is derived from an EMBL/GenBank/DDBJ whole genome shotgun (WGS) entry which is preliminary data.</text>
</comment>
<evidence type="ECO:0000256" key="8">
    <source>
        <dbReference type="ARBA" id="ARBA00049244"/>
    </source>
</evidence>
<dbReference type="EC" id="2.7.7.7" evidence="1"/>
<evidence type="ECO:0000313" key="11">
    <source>
        <dbReference type="EMBL" id="MXY94650.1"/>
    </source>
</evidence>
<dbReference type="PANTHER" id="PTHR34388">
    <property type="entry name" value="DNA POLYMERASE III SUBUNIT DELTA"/>
    <property type="match status" value="1"/>
</dbReference>
<keyword evidence="3 11" id="KW-0808">Transferase</keyword>
<dbReference type="NCBIfam" id="TIGR01128">
    <property type="entry name" value="holA"/>
    <property type="match status" value="1"/>
</dbReference>
<evidence type="ECO:0000256" key="6">
    <source>
        <dbReference type="ARBA" id="ARBA00022932"/>
    </source>
</evidence>
<evidence type="ECO:0000256" key="5">
    <source>
        <dbReference type="ARBA" id="ARBA00022705"/>
    </source>
</evidence>
<dbReference type="SUPFAM" id="SSF48019">
    <property type="entry name" value="post-AAA+ oligomerization domain-like"/>
    <property type="match status" value="1"/>
</dbReference>
<sequence length="344" mass="37976">MGSVLTNFLFLAPDEFLLGKRLSQLKQAIGDLEMASLNIAELDGARSDASDILYHAGALPFLADRRLIIVREYFSNLESRLGTAKSPNRAAQDEARQILEALADPGLSNDLVFIDDKLDKRRAIWRGLDGLAGLDRLSKDGLLVIEELGTPNPRALPAWIANTARQDGIDIAGQAVQMLATYVGADLRRLTLELDKLRSYAAGRSITPDDVQRLVSDTSDALIWDLTDAIGQRDGRKAMRALYALRRNDASPFYLLTMITRQYRIMIKVKDETSRGPGNEYDIAGRVGESPFPVKKAMAQSRNYGLPQLEGILDRLLSSDFAMKTGADPNTEIDILVAELTQSR</sequence>
<dbReference type="GO" id="GO:0006261">
    <property type="term" value="P:DNA-templated DNA replication"/>
    <property type="evidence" value="ECO:0007669"/>
    <property type="project" value="TreeGrafter"/>
</dbReference>
<evidence type="ECO:0000256" key="4">
    <source>
        <dbReference type="ARBA" id="ARBA00022695"/>
    </source>
</evidence>
<feature type="domain" description="DNA polymerase III delta subunit-like C-terminal" evidence="10">
    <location>
        <begin position="223"/>
        <end position="338"/>
    </location>
</feature>
<name>A0A6B0YUD4_9CHLR</name>
<dbReference type="InterPro" id="IPR048466">
    <property type="entry name" value="DNA_pol3_delta-like_C"/>
</dbReference>
<dbReference type="InterPro" id="IPR027417">
    <property type="entry name" value="P-loop_NTPase"/>
</dbReference>
<gene>
    <name evidence="11" type="primary">holA</name>
    <name evidence="11" type="ORF">F4Y42_14505</name>
</gene>
<accession>A0A6B0YUD4</accession>
<dbReference type="InterPro" id="IPR005790">
    <property type="entry name" value="DNA_polIII_delta"/>
</dbReference>
<dbReference type="Gene3D" id="3.40.50.300">
    <property type="entry name" value="P-loop containing nucleotide triphosphate hydrolases"/>
    <property type="match status" value="1"/>
</dbReference>
<dbReference type="PANTHER" id="PTHR34388:SF1">
    <property type="entry name" value="DNA POLYMERASE III SUBUNIT DELTA"/>
    <property type="match status" value="1"/>
</dbReference>
<proteinExistence type="inferred from homology"/>
<evidence type="ECO:0000259" key="10">
    <source>
        <dbReference type="Pfam" id="PF21694"/>
    </source>
</evidence>
<dbReference type="AlphaFoldDB" id="A0A6B0YUD4"/>
<comment type="similarity">
    <text evidence="7">Belongs to the DNA polymerase HolA subunit family.</text>
</comment>
<dbReference type="GO" id="GO:0003887">
    <property type="term" value="F:DNA-directed DNA polymerase activity"/>
    <property type="evidence" value="ECO:0007669"/>
    <property type="project" value="UniProtKB-KW"/>
</dbReference>
<dbReference type="GO" id="GO:0003677">
    <property type="term" value="F:DNA binding"/>
    <property type="evidence" value="ECO:0007669"/>
    <property type="project" value="InterPro"/>
</dbReference>
<organism evidence="11">
    <name type="scientific">Caldilineaceae bacterium SB0664_bin_27</name>
    <dbReference type="NCBI Taxonomy" id="2605260"/>
    <lineage>
        <taxon>Bacteria</taxon>
        <taxon>Bacillati</taxon>
        <taxon>Chloroflexota</taxon>
        <taxon>Caldilineae</taxon>
        <taxon>Caldilineales</taxon>
        <taxon>Caldilineaceae</taxon>
    </lineage>
</organism>
<dbReference type="Gene3D" id="1.20.272.10">
    <property type="match status" value="1"/>
</dbReference>
<dbReference type="InterPro" id="IPR010372">
    <property type="entry name" value="DNA_pol3_delta_N"/>
</dbReference>
<dbReference type="InterPro" id="IPR008921">
    <property type="entry name" value="DNA_pol3_clamp-load_cplx_C"/>
</dbReference>
<reference evidence="11" key="1">
    <citation type="submission" date="2019-09" db="EMBL/GenBank/DDBJ databases">
        <title>Characterisation of the sponge microbiome using genome-centric metagenomics.</title>
        <authorList>
            <person name="Engelberts J.P."/>
            <person name="Robbins S.J."/>
            <person name="De Goeij J.M."/>
            <person name="Aranda M."/>
            <person name="Bell S.C."/>
            <person name="Webster N.S."/>
        </authorList>
    </citation>
    <scope>NUCLEOTIDE SEQUENCE</scope>
    <source>
        <strain evidence="11">SB0664_bin_27</strain>
    </source>
</reference>
<evidence type="ECO:0000256" key="2">
    <source>
        <dbReference type="ARBA" id="ARBA00017703"/>
    </source>
</evidence>
<keyword evidence="4 11" id="KW-0548">Nucleotidyltransferase</keyword>
<evidence type="ECO:0000259" key="9">
    <source>
        <dbReference type="Pfam" id="PF06144"/>
    </source>
</evidence>
<evidence type="ECO:0000256" key="7">
    <source>
        <dbReference type="ARBA" id="ARBA00034754"/>
    </source>
</evidence>
<keyword evidence="5" id="KW-0235">DNA replication</keyword>
<dbReference type="Pfam" id="PF06144">
    <property type="entry name" value="DNA_pol3_delta"/>
    <property type="match status" value="1"/>
</dbReference>
<evidence type="ECO:0000256" key="1">
    <source>
        <dbReference type="ARBA" id="ARBA00012417"/>
    </source>
</evidence>
<protein>
    <recommendedName>
        <fullName evidence="2">DNA polymerase III subunit delta</fullName>
        <ecNumber evidence="1">2.7.7.7</ecNumber>
    </recommendedName>
</protein>
<dbReference type="SUPFAM" id="SSF52540">
    <property type="entry name" value="P-loop containing nucleoside triphosphate hydrolases"/>
    <property type="match status" value="1"/>
</dbReference>
<feature type="domain" description="DNA polymerase III delta N-terminal" evidence="9">
    <location>
        <begin position="13"/>
        <end position="124"/>
    </location>
</feature>
<dbReference type="EMBL" id="VXRG01000119">
    <property type="protein sequence ID" value="MXY94650.1"/>
    <property type="molecule type" value="Genomic_DNA"/>
</dbReference>
<comment type="catalytic activity">
    <reaction evidence="8">
        <text>DNA(n) + a 2'-deoxyribonucleoside 5'-triphosphate = DNA(n+1) + diphosphate</text>
        <dbReference type="Rhea" id="RHEA:22508"/>
        <dbReference type="Rhea" id="RHEA-COMP:17339"/>
        <dbReference type="Rhea" id="RHEA-COMP:17340"/>
        <dbReference type="ChEBI" id="CHEBI:33019"/>
        <dbReference type="ChEBI" id="CHEBI:61560"/>
        <dbReference type="ChEBI" id="CHEBI:173112"/>
        <dbReference type="EC" id="2.7.7.7"/>
    </reaction>
</comment>
<dbReference type="Pfam" id="PF21694">
    <property type="entry name" value="DNA_pol3_delta_C"/>
    <property type="match status" value="1"/>
</dbReference>
<evidence type="ECO:0000256" key="3">
    <source>
        <dbReference type="ARBA" id="ARBA00022679"/>
    </source>
</evidence>
<dbReference type="GO" id="GO:0009360">
    <property type="term" value="C:DNA polymerase III complex"/>
    <property type="evidence" value="ECO:0007669"/>
    <property type="project" value="InterPro"/>
</dbReference>
<keyword evidence="6" id="KW-0239">DNA-directed DNA polymerase</keyword>